<name>A0ABR4FX02_9EURO</name>
<comment type="caution">
    <text evidence="7">The sequence shown here is derived from an EMBL/GenBank/DDBJ whole genome shotgun (WGS) entry which is preliminary data.</text>
</comment>
<evidence type="ECO:0000256" key="6">
    <source>
        <dbReference type="SAM" id="MobiDB-lite"/>
    </source>
</evidence>
<dbReference type="Pfam" id="PF11951">
    <property type="entry name" value="Fungal_trans_2"/>
    <property type="match status" value="1"/>
</dbReference>
<evidence type="ECO:0008006" key="9">
    <source>
        <dbReference type="Google" id="ProtNLM"/>
    </source>
</evidence>
<accession>A0ABR4FX02</accession>
<feature type="region of interest" description="Disordered" evidence="6">
    <location>
        <begin position="45"/>
        <end position="66"/>
    </location>
</feature>
<evidence type="ECO:0000256" key="1">
    <source>
        <dbReference type="ARBA" id="ARBA00004123"/>
    </source>
</evidence>
<dbReference type="EMBL" id="JBFTWV010000090">
    <property type="protein sequence ID" value="KAL2787787.1"/>
    <property type="molecule type" value="Genomic_DNA"/>
</dbReference>
<sequence>MARRSCDRCYAIKAKCQPGRGHDTCRRCERLGHECETVRSVRKIGRPRATRSTSQNSPDSGSSIGSSDLIIAESPSPISIPAIILDPQEAETQRPLALLLQQPHPIPSLSQSLTHASEKSILEFLFSTTHFIPHFIIGPSFANSMQHSLQARFYVSSEILLEGFLACAAEFKNITLSTLALHKLRLLHATDIPTISTMLALGTSILTYDQLASLEGASMICRYLLSQVKPWYARLVQYSELDFELNCLIYLDTVECALRREVPVLRLRVRGEGVVDRYVGLVYGLLPLLYDVCVLGWEIRKDGGFGRGEGVEERWEKARGSIADWQPSPPDNITSIYTAKEIIAMCTQANIYRQLGLLLLHRQRYHFGTEDIAATAYAQAIFAEVETCSRLAGETPFKIGFPLLVAAFELGGLSSREELIQRHFSARVRKLLRIVWRERDTKENVSWFDVVSGLPKFGYIP</sequence>
<proteinExistence type="predicted"/>
<dbReference type="InterPro" id="IPR036864">
    <property type="entry name" value="Zn2-C6_fun-type_DNA-bd_sf"/>
</dbReference>
<evidence type="ECO:0000313" key="7">
    <source>
        <dbReference type="EMBL" id="KAL2787787.1"/>
    </source>
</evidence>
<dbReference type="InterPro" id="IPR021858">
    <property type="entry name" value="Fun_TF"/>
</dbReference>
<dbReference type="CDD" id="cd00067">
    <property type="entry name" value="GAL4"/>
    <property type="match status" value="1"/>
</dbReference>
<dbReference type="SUPFAM" id="SSF57701">
    <property type="entry name" value="Zn2/Cys6 DNA-binding domain"/>
    <property type="match status" value="1"/>
</dbReference>
<keyword evidence="4" id="KW-0804">Transcription</keyword>
<evidence type="ECO:0000256" key="3">
    <source>
        <dbReference type="ARBA" id="ARBA00023125"/>
    </source>
</evidence>
<dbReference type="PANTHER" id="PTHR37534:SF46">
    <property type="entry name" value="ZN(II)2CYS6 TRANSCRIPTION FACTOR (EUROFUNG)"/>
    <property type="match status" value="1"/>
</dbReference>
<dbReference type="InterPro" id="IPR001138">
    <property type="entry name" value="Zn2Cys6_DnaBD"/>
</dbReference>
<keyword evidence="5" id="KW-0539">Nucleus</keyword>
<protein>
    <recommendedName>
        <fullName evidence="9">Zn(2)-C6 fungal-type domain-containing protein</fullName>
    </recommendedName>
</protein>
<keyword evidence="3" id="KW-0238">DNA-binding</keyword>
<keyword evidence="8" id="KW-1185">Reference proteome</keyword>
<comment type="subcellular location">
    <subcellularLocation>
        <location evidence="1">Nucleus</location>
    </subcellularLocation>
</comment>
<dbReference type="Proteomes" id="UP001610563">
    <property type="component" value="Unassembled WGS sequence"/>
</dbReference>
<dbReference type="Gene3D" id="4.10.240.10">
    <property type="entry name" value="Zn(2)-C6 fungal-type DNA-binding domain"/>
    <property type="match status" value="1"/>
</dbReference>
<gene>
    <name evidence="7" type="ORF">BJX66DRAFT_353167</name>
</gene>
<feature type="compositionally biased region" description="Low complexity" evidence="6">
    <location>
        <begin position="54"/>
        <end position="66"/>
    </location>
</feature>
<evidence type="ECO:0000256" key="5">
    <source>
        <dbReference type="ARBA" id="ARBA00023242"/>
    </source>
</evidence>
<evidence type="ECO:0000313" key="8">
    <source>
        <dbReference type="Proteomes" id="UP001610563"/>
    </source>
</evidence>
<dbReference type="PANTHER" id="PTHR37534">
    <property type="entry name" value="TRANSCRIPTIONAL ACTIVATOR PROTEIN UGA3"/>
    <property type="match status" value="1"/>
</dbReference>
<evidence type="ECO:0000256" key="4">
    <source>
        <dbReference type="ARBA" id="ARBA00023163"/>
    </source>
</evidence>
<organism evidence="7 8">
    <name type="scientific">Aspergillus keveii</name>
    <dbReference type="NCBI Taxonomy" id="714993"/>
    <lineage>
        <taxon>Eukaryota</taxon>
        <taxon>Fungi</taxon>
        <taxon>Dikarya</taxon>
        <taxon>Ascomycota</taxon>
        <taxon>Pezizomycotina</taxon>
        <taxon>Eurotiomycetes</taxon>
        <taxon>Eurotiomycetidae</taxon>
        <taxon>Eurotiales</taxon>
        <taxon>Aspergillaceae</taxon>
        <taxon>Aspergillus</taxon>
        <taxon>Aspergillus subgen. Nidulantes</taxon>
    </lineage>
</organism>
<reference evidence="7 8" key="1">
    <citation type="submission" date="2024-07" db="EMBL/GenBank/DDBJ databases">
        <title>Section-level genome sequencing and comparative genomics of Aspergillus sections Usti and Cavernicolus.</title>
        <authorList>
            <consortium name="Lawrence Berkeley National Laboratory"/>
            <person name="Nybo J.L."/>
            <person name="Vesth T.C."/>
            <person name="Theobald S."/>
            <person name="Frisvad J.C."/>
            <person name="Larsen T.O."/>
            <person name="Kjaerboelling I."/>
            <person name="Rothschild-Mancinelli K."/>
            <person name="Lyhne E.K."/>
            <person name="Kogle M.E."/>
            <person name="Barry K."/>
            <person name="Clum A."/>
            <person name="Na H."/>
            <person name="Ledsgaard L."/>
            <person name="Lin J."/>
            <person name="Lipzen A."/>
            <person name="Kuo A."/>
            <person name="Riley R."/>
            <person name="Mondo S."/>
            <person name="Labutti K."/>
            <person name="Haridas S."/>
            <person name="Pangalinan J."/>
            <person name="Salamov A.A."/>
            <person name="Simmons B.A."/>
            <person name="Magnuson J.K."/>
            <person name="Chen J."/>
            <person name="Drula E."/>
            <person name="Henrissat B."/>
            <person name="Wiebenga A."/>
            <person name="Lubbers R.J."/>
            <person name="Gomes A.C."/>
            <person name="Makela M.R."/>
            <person name="Stajich J."/>
            <person name="Grigoriev I.V."/>
            <person name="Mortensen U.H."/>
            <person name="De Vries R.P."/>
            <person name="Baker S.E."/>
            <person name="Andersen M.R."/>
        </authorList>
    </citation>
    <scope>NUCLEOTIDE SEQUENCE [LARGE SCALE GENOMIC DNA]</scope>
    <source>
        <strain evidence="7 8">CBS 209.92</strain>
    </source>
</reference>
<keyword evidence="2" id="KW-0805">Transcription regulation</keyword>
<evidence type="ECO:0000256" key="2">
    <source>
        <dbReference type="ARBA" id="ARBA00023015"/>
    </source>
</evidence>